<protein>
    <submittedName>
        <fullName evidence="2">Uncharacterized protein</fullName>
    </submittedName>
</protein>
<proteinExistence type="predicted"/>
<gene>
    <name evidence="2" type="ORF">OC701_01080</name>
</gene>
<dbReference type="Proteomes" id="UP001170683">
    <property type="component" value="Unassembled WGS sequence"/>
</dbReference>
<dbReference type="EMBL" id="JAOSIQ010000006">
    <property type="protein sequence ID" value="MDO8064065.1"/>
    <property type="molecule type" value="Genomic_DNA"/>
</dbReference>
<organism evidence="2 3">
    <name type="scientific">Candidatus Phytoplasma bonamiae</name>
    <dbReference type="NCBI Taxonomy" id="2982626"/>
    <lineage>
        <taxon>Bacteria</taxon>
        <taxon>Bacillati</taxon>
        <taxon>Mycoplasmatota</taxon>
        <taxon>Mollicutes</taxon>
        <taxon>Acholeplasmatales</taxon>
        <taxon>Acholeplasmataceae</taxon>
        <taxon>Candidatus Phytoplasma</taxon>
        <taxon>16SrII (Peanut WB group)</taxon>
    </lineage>
</organism>
<name>A0ABT9D846_9MOLU</name>
<evidence type="ECO:0000256" key="1">
    <source>
        <dbReference type="SAM" id="Phobius"/>
    </source>
</evidence>
<keyword evidence="1" id="KW-1133">Transmembrane helix</keyword>
<dbReference type="RefSeq" id="WP_304514267.1">
    <property type="nucleotide sequence ID" value="NZ_JAOSIQ010000006.1"/>
</dbReference>
<keyword evidence="1" id="KW-0472">Membrane</keyword>
<reference evidence="2 3" key="1">
    <citation type="journal article" date="2023" name="Int. J. Syst. Evol. Microbiol.">
        <title>The observation of taxonomic boundaries for the 16SrII and 16SrXXV phytoplasmas using genome-based delimitation.</title>
        <authorList>
            <person name="Rodrigues Jardim B."/>
            <person name="Tran-Nguyen L.T.T."/>
            <person name="Gambley C."/>
            <person name="Al-Sadi A.M."/>
            <person name="Al-Subhi A.M."/>
            <person name="Foissac X."/>
            <person name="Salar P."/>
            <person name="Cai H."/>
            <person name="Yang J.Y."/>
            <person name="Davis R."/>
            <person name="Jones L."/>
            <person name="Rodoni B."/>
            <person name="Constable F.E."/>
        </authorList>
    </citation>
    <scope>NUCLEOTIDE SEQUENCE [LARGE SCALE GENOMIC DNA]</scope>
    <source>
        <strain evidence="2">BAWM-225</strain>
    </source>
</reference>
<keyword evidence="3" id="KW-1185">Reference proteome</keyword>
<evidence type="ECO:0000313" key="3">
    <source>
        <dbReference type="Proteomes" id="UP001170683"/>
    </source>
</evidence>
<feature type="transmembrane region" description="Helical" evidence="1">
    <location>
        <begin position="43"/>
        <end position="69"/>
    </location>
</feature>
<comment type="caution">
    <text evidence="2">The sequence shown here is derived from an EMBL/GenBank/DDBJ whole genome shotgun (WGS) entry which is preliminary data.</text>
</comment>
<evidence type="ECO:0000313" key="2">
    <source>
        <dbReference type="EMBL" id="MDO8064065.1"/>
    </source>
</evidence>
<accession>A0ABT9D846</accession>
<feature type="transmembrane region" description="Helical" evidence="1">
    <location>
        <begin position="12"/>
        <end position="31"/>
    </location>
</feature>
<keyword evidence="1" id="KW-0812">Transmembrane</keyword>
<sequence length="79" mass="9189">MENLEIQFTGITLFFIIFLFILTFLLFYFFYKWGYFCGLNDKSIFLPVIVSFVIGFGGGILFVFIGYQAGSIEKNKNKK</sequence>